<dbReference type="InterPro" id="IPR002324">
    <property type="entry name" value="Cyt_c_ID"/>
</dbReference>
<evidence type="ECO:0000256" key="4">
    <source>
        <dbReference type="ARBA" id="ARBA00022723"/>
    </source>
</evidence>
<sequence length="198" mass="21469">MKLPITAWMLVLGLLSTPAAHSSTLSIQLPAETIPLRSAQMPGYTLATQKCGICHSADYVEFQPPGMDQAQWTGLVSKMRDNYKAPLSDSDIQSIGLYLSAAYGSEERAPLPVAQAGNLDDLLSRNACLGCHALEQKIVGPSFKDIAQRYREQPEALRTVAGHIGEGGSGRWGQIPMPPFTGLSSEELEQLARYVLEQ</sequence>
<proteinExistence type="predicted"/>
<evidence type="ECO:0000259" key="10">
    <source>
        <dbReference type="PROSITE" id="PS51007"/>
    </source>
</evidence>
<gene>
    <name evidence="11" type="ORF">EXN22_25460</name>
</gene>
<dbReference type="KEGG" id="ptk:EXN22_25460"/>
<dbReference type="GO" id="GO:0009055">
    <property type="term" value="F:electron transfer activity"/>
    <property type="evidence" value="ECO:0007669"/>
    <property type="project" value="InterPro"/>
</dbReference>
<dbReference type="GO" id="GO:0020037">
    <property type="term" value="F:heme binding"/>
    <property type="evidence" value="ECO:0007669"/>
    <property type="project" value="InterPro"/>
</dbReference>
<feature type="signal peptide" evidence="9">
    <location>
        <begin position="1"/>
        <end position="22"/>
    </location>
</feature>
<accession>A0A411MQ00</accession>
<keyword evidence="5" id="KW-0249">Electron transport</keyword>
<name>A0A411MQ00_9PSED</name>
<feature type="binding site" description="covalent" evidence="8">
    <location>
        <position position="132"/>
    </location>
    <ligand>
        <name>heme c</name>
        <dbReference type="ChEBI" id="CHEBI:61717"/>
    </ligand>
</feature>
<feature type="domain" description="Cytochrome c" evidence="10">
    <location>
        <begin position="114"/>
        <end position="198"/>
    </location>
</feature>
<keyword evidence="2" id="KW-0813">Transport</keyword>
<dbReference type="PRINTS" id="PR00606">
    <property type="entry name" value="CYTCHROMECID"/>
</dbReference>
<dbReference type="Pfam" id="PF00034">
    <property type="entry name" value="Cytochrom_C"/>
    <property type="match status" value="1"/>
</dbReference>
<keyword evidence="4 8" id="KW-0479">Metal-binding</keyword>
<dbReference type="PROSITE" id="PS51007">
    <property type="entry name" value="CYTC"/>
    <property type="match status" value="1"/>
</dbReference>
<evidence type="ECO:0000313" key="12">
    <source>
        <dbReference type="Proteomes" id="UP000291130"/>
    </source>
</evidence>
<evidence type="ECO:0000256" key="6">
    <source>
        <dbReference type="ARBA" id="ARBA00023004"/>
    </source>
</evidence>
<keyword evidence="9" id="KW-0732">Signal</keyword>
<evidence type="ECO:0000313" key="11">
    <source>
        <dbReference type="EMBL" id="QBF28869.1"/>
    </source>
</evidence>
<evidence type="ECO:0000256" key="3">
    <source>
        <dbReference type="ARBA" id="ARBA00022617"/>
    </source>
</evidence>
<evidence type="ECO:0000256" key="9">
    <source>
        <dbReference type="SAM" id="SignalP"/>
    </source>
</evidence>
<reference evidence="11 12" key="1">
    <citation type="submission" date="2019-02" db="EMBL/GenBank/DDBJ databases">
        <title>Complete genome sequence of Pseudomonas sp. SNU WT1 isolated from rainbow trout.</title>
        <authorList>
            <person name="Oh W.T."/>
            <person name="Park S.C."/>
        </authorList>
    </citation>
    <scope>NUCLEOTIDE SEQUENCE [LARGE SCALE GENOMIC DNA]</scope>
    <source>
        <strain evidence="11 12">SNU WT1</strain>
    </source>
</reference>
<dbReference type="AlphaFoldDB" id="A0A411MQ00"/>
<dbReference type="OrthoDB" id="9814063at2"/>
<feature type="binding site" description="covalent" evidence="8">
    <location>
        <position position="128"/>
    </location>
    <ligand>
        <name>heme c</name>
        <dbReference type="ChEBI" id="CHEBI:61717"/>
    </ligand>
</feature>
<evidence type="ECO:0000256" key="7">
    <source>
        <dbReference type="ARBA" id="ARBA00031244"/>
    </source>
</evidence>
<feature type="chain" id="PRO_5019227636" description="Cytochrome c-551" evidence="9">
    <location>
        <begin position="23"/>
        <end position="198"/>
    </location>
</feature>
<dbReference type="SUPFAM" id="SSF46626">
    <property type="entry name" value="Cytochrome c"/>
    <property type="match status" value="2"/>
</dbReference>
<feature type="binding site" description="covalent" evidence="8">
    <location>
        <position position="177"/>
    </location>
    <ligand>
        <name>heme c</name>
        <dbReference type="ChEBI" id="CHEBI:61717"/>
    </ligand>
</feature>
<evidence type="ECO:0000256" key="1">
    <source>
        <dbReference type="ARBA" id="ARBA00021020"/>
    </source>
</evidence>
<dbReference type="InterPro" id="IPR009056">
    <property type="entry name" value="Cyt_c-like_dom"/>
</dbReference>
<evidence type="ECO:0000256" key="8">
    <source>
        <dbReference type="PIRSR" id="PIRSR602324-1"/>
    </source>
</evidence>
<dbReference type="GO" id="GO:0005506">
    <property type="term" value="F:iron ion binding"/>
    <property type="evidence" value="ECO:0007669"/>
    <property type="project" value="InterPro"/>
</dbReference>
<keyword evidence="6 8" id="KW-0408">Iron</keyword>
<comment type="PTM">
    <text evidence="8">Binds 1 heme c group covalently per subunit.</text>
</comment>
<dbReference type="Proteomes" id="UP000291130">
    <property type="component" value="Chromosome"/>
</dbReference>
<dbReference type="RefSeq" id="WP_130266617.1">
    <property type="nucleotide sequence ID" value="NZ_CP035952.1"/>
</dbReference>
<dbReference type="EMBL" id="CP035952">
    <property type="protein sequence ID" value="QBF28869.1"/>
    <property type="molecule type" value="Genomic_DNA"/>
</dbReference>
<protein>
    <recommendedName>
        <fullName evidence="1">Cytochrome c-551</fullName>
    </recommendedName>
    <alternativeName>
        <fullName evidence="7">Cytochrome c551</fullName>
    </alternativeName>
</protein>
<evidence type="ECO:0000256" key="2">
    <source>
        <dbReference type="ARBA" id="ARBA00022448"/>
    </source>
</evidence>
<dbReference type="InterPro" id="IPR036909">
    <property type="entry name" value="Cyt_c-like_dom_sf"/>
</dbReference>
<dbReference type="Gene3D" id="1.10.760.10">
    <property type="entry name" value="Cytochrome c-like domain"/>
    <property type="match status" value="2"/>
</dbReference>
<keyword evidence="3 8" id="KW-0349">Heme</keyword>
<evidence type="ECO:0000256" key="5">
    <source>
        <dbReference type="ARBA" id="ARBA00022982"/>
    </source>
</evidence>
<keyword evidence="12" id="KW-1185">Reference proteome</keyword>
<organism evidence="11 12">
    <name type="scientific">Pseudomonas tructae</name>
    <dbReference type="NCBI Taxonomy" id="2518644"/>
    <lineage>
        <taxon>Bacteria</taxon>
        <taxon>Pseudomonadati</taxon>
        <taxon>Pseudomonadota</taxon>
        <taxon>Gammaproteobacteria</taxon>
        <taxon>Pseudomonadales</taxon>
        <taxon>Pseudomonadaceae</taxon>
        <taxon>Pseudomonas</taxon>
    </lineage>
</organism>